<protein>
    <submittedName>
        <fullName evidence="1">Uncharacterized protein</fullName>
    </submittedName>
</protein>
<feature type="non-terminal residue" evidence="1">
    <location>
        <position position="78"/>
    </location>
</feature>
<name>X1EDA3_9ZZZZ</name>
<gene>
    <name evidence="1" type="ORF">S01H4_57336</name>
</gene>
<accession>X1EDA3</accession>
<comment type="caution">
    <text evidence="1">The sequence shown here is derived from an EMBL/GenBank/DDBJ whole genome shotgun (WGS) entry which is preliminary data.</text>
</comment>
<evidence type="ECO:0000313" key="1">
    <source>
        <dbReference type="EMBL" id="GAH06643.1"/>
    </source>
</evidence>
<organism evidence="1">
    <name type="scientific">marine sediment metagenome</name>
    <dbReference type="NCBI Taxonomy" id="412755"/>
    <lineage>
        <taxon>unclassified sequences</taxon>
        <taxon>metagenomes</taxon>
        <taxon>ecological metagenomes</taxon>
    </lineage>
</organism>
<dbReference type="AlphaFoldDB" id="X1EDA3"/>
<proteinExistence type="predicted"/>
<dbReference type="EMBL" id="BART01033339">
    <property type="protein sequence ID" value="GAH06643.1"/>
    <property type="molecule type" value="Genomic_DNA"/>
</dbReference>
<reference evidence="1" key="1">
    <citation type="journal article" date="2014" name="Front. Microbiol.">
        <title>High frequency of phylogenetically diverse reductive dehalogenase-homologous genes in deep subseafloor sedimentary metagenomes.</title>
        <authorList>
            <person name="Kawai M."/>
            <person name="Futagami T."/>
            <person name="Toyoda A."/>
            <person name="Takaki Y."/>
            <person name="Nishi S."/>
            <person name="Hori S."/>
            <person name="Arai W."/>
            <person name="Tsubouchi T."/>
            <person name="Morono Y."/>
            <person name="Uchiyama I."/>
            <person name="Ito T."/>
            <person name="Fujiyama A."/>
            <person name="Inagaki F."/>
            <person name="Takami H."/>
        </authorList>
    </citation>
    <scope>NUCLEOTIDE SEQUENCE</scope>
    <source>
        <strain evidence="1">Expedition CK06-06</strain>
    </source>
</reference>
<sequence>MVRSATYRTSKYAAKLVGDVQKNRIDAQRDSMIEQVTNRFAEITAAEEAAKALLVGWGISTMYVPFYLSFARQCYSIT</sequence>